<dbReference type="OrthoDB" id="2356942at2"/>
<organism evidence="3 4">
    <name type="scientific">Acetanaerobacterium elongatum</name>
    <dbReference type="NCBI Taxonomy" id="258515"/>
    <lineage>
        <taxon>Bacteria</taxon>
        <taxon>Bacillati</taxon>
        <taxon>Bacillota</taxon>
        <taxon>Clostridia</taxon>
        <taxon>Eubacteriales</taxon>
        <taxon>Oscillospiraceae</taxon>
        <taxon>Acetanaerobacterium</taxon>
    </lineage>
</organism>
<keyword evidence="4" id="KW-1185">Reference proteome</keyword>
<dbReference type="RefSeq" id="WP_092643568.1">
    <property type="nucleotide sequence ID" value="NZ_FNID01000055.1"/>
</dbReference>
<dbReference type="STRING" id="258515.SAMN05192585_15516"/>
<dbReference type="Pfam" id="PF13731">
    <property type="entry name" value="WxL"/>
    <property type="match status" value="1"/>
</dbReference>
<keyword evidence="1" id="KW-0732">Signal</keyword>
<gene>
    <name evidence="3" type="ORF">SAMN05192585_15516</name>
</gene>
<evidence type="ECO:0000256" key="1">
    <source>
        <dbReference type="SAM" id="SignalP"/>
    </source>
</evidence>
<dbReference type="InterPro" id="IPR027994">
    <property type="entry name" value="WxL_dom"/>
</dbReference>
<sequence>MKISKLLTGFAIVTVMVLTVVPMTYAASTNTNVTIAQGPLTISPVTIESFGQVTLSGQDQTADATINDFTVTDARGNAKGWSVQVSATRFANGTSLLHDGALTLSGTNGAAVGHSDKFEQSYINNALTVTTVPSNYVVVPVSKGKGTFSFSGGKLTLELWPSEVIEGTYTSTVTIDTVANIS</sequence>
<evidence type="ECO:0000259" key="2">
    <source>
        <dbReference type="Pfam" id="PF13731"/>
    </source>
</evidence>
<feature type="domain" description="WxL" evidence="2">
    <location>
        <begin position="32"/>
        <end position="153"/>
    </location>
</feature>
<dbReference type="AlphaFoldDB" id="A0A1H0GU53"/>
<feature type="signal peptide" evidence="1">
    <location>
        <begin position="1"/>
        <end position="26"/>
    </location>
</feature>
<evidence type="ECO:0000313" key="3">
    <source>
        <dbReference type="EMBL" id="SDO10417.1"/>
    </source>
</evidence>
<accession>A0A1H0GU53</accession>
<dbReference type="EMBL" id="FNID01000055">
    <property type="protein sequence ID" value="SDO10417.1"/>
    <property type="molecule type" value="Genomic_DNA"/>
</dbReference>
<dbReference type="Proteomes" id="UP000199182">
    <property type="component" value="Unassembled WGS sequence"/>
</dbReference>
<name>A0A1H0GU53_9FIRM</name>
<protein>
    <submittedName>
        <fullName evidence="3">WxL domain surface cell wall-binding</fullName>
    </submittedName>
</protein>
<evidence type="ECO:0000313" key="4">
    <source>
        <dbReference type="Proteomes" id="UP000199182"/>
    </source>
</evidence>
<proteinExistence type="predicted"/>
<reference evidence="3 4" key="1">
    <citation type="submission" date="2016-10" db="EMBL/GenBank/DDBJ databases">
        <authorList>
            <person name="de Groot N.N."/>
        </authorList>
    </citation>
    <scope>NUCLEOTIDE SEQUENCE [LARGE SCALE GENOMIC DNA]</scope>
    <source>
        <strain evidence="3 4">CGMCC 1.5012</strain>
    </source>
</reference>
<feature type="chain" id="PRO_5011759104" evidence="1">
    <location>
        <begin position="27"/>
        <end position="182"/>
    </location>
</feature>